<keyword evidence="1" id="KW-1133">Transmembrane helix</keyword>
<keyword evidence="1" id="KW-0472">Membrane</keyword>
<feature type="transmembrane region" description="Helical" evidence="1">
    <location>
        <begin position="78"/>
        <end position="96"/>
    </location>
</feature>
<dbReference type="InterPro" id="IPR047928">
    <property type="entry name" value="Perm_prefix_1"/>
</dbReference>
<gene>
    <name evidence="2" type="ORF">FF041_09270</name>
</gene>
<dbReference type="Proteomes" id="UP000419138">
    <property type="component" value="Unassembled WGS sequence"/>
</dbReference>
<sequence>MIDQYVTELNQALRGPRAAKASLLTEARDGLADAADAYEECGLDRESAERSAIADFGPVPAIAGEYQSELGIAQGRRTAVLICAVMLIQPVAWRIAQTLAGEGSGGQGSRGYEIAETAARWSGGVAIVWGLAMLFATGAGGRCLSAQRLLARATGFFAFAVCVVFAVLGVLMTVSNPATHSLLSLTGLPGTLLLLGVPLAGIGVAGRRCLSWVRAGS</sequence>
<dbReference type="NCBIfam" id="NF038403">
    <property type="entry name" value="perm_prefix_1"/>
    <property type="match status" value="1"/>
</dbReference>
<dbReference type="Pfam" id="PF22564">
    <property type="entry name" value="HAAS"/>
    <property type="match status" value="1"/>
</dbReference>
<reference evidence="2 3" key="1">
    <citation type="submission" date="2019-05" db="EMBL/GenBank/DDBJ databases">
        <title>Comparative genomics and metabolomics analyses of clavulanic acid producing Streptomyces species provides insight into specialized metabolism and evolution of beta-lactam biosynthetic gene clusters.</title>
        <authorList>
            <person name="Moore M.A."/>
            <person name="Cruz-Morales P."/>
            <person name="Barona Gomez F."/>
            <person name="Kapil T."/>
        </authorList>
    </citation>
    <scope>NUCLEOTIDE SEQUENCE [LARGE SCALE GENOMIC DNA]</scope>
    <source>
        <strain evidence="2 3">NRRL 5741</strain>
    </source>
</reference>
<dbReference type="RefSeq" id="WP_323372432.1">
    <property type="nucleotide sequence ID" value="NZ_JBEPDZ010000024.1"/>
</dbReference>
<feature type="transmembrane region" description="Helical" evidence="1">
    <location>
        <begin position="118"/>
        <end position="137"/>
    </location>
</feature>
<dbReference type="EMBL" id="VCLA01000074">
    <property type="protein sequence ID" value="MQT00410.1"/>
    <property type="molecule type" value="Genomic_DNA"/>
</dbReference>
<name>A0A646KED0_STRJU</name>
<dbReference type="AlphaFoldDB" id="A0A646KED0"/>
<evidence type="ECO:0000313" key="2">
    <source>
        <dbReference type="EMBL" id="MQT00410.1"/>
    </source>
</evidence>
<organism evidence="2 3">
    <name type="scientific">Streptomyces jumonjinensis</name>
    <dbReference type="NCBI Taxonomy" id="1945"/>
    <lineage>
        <taxon>Bacteria</taxon>
        <taxon>Bacillati</taxon>
        <taxon>Actinomycetota</taxon>
        <taxon>Actinomycetes</taxon>
        <taxon>Kitasatosporales</taxon>
        <taxon>Streptomycetaceae</taxon>
        <taxon>Streptomyces</taxon>
    </lineage>
</organism>
<evidence type="ECO:0000313" key="3">
    <source>
        <dbReference type="Proteomes" id="UP000419138"/>
    </source>
</evidence>
<protein>
    <submittedName>
        <fullName evidence="2">Uncharacterized protein</fullName>
    </submittedName>
</protein>
<feature type="transmembrane region" description="Helical" evidence="1">
    <location>
        <begin position="149"/>
        <end position="171"/>
    </location>
</feature>
<keyword evidence="3" id="KW-1185">Reference proteome</keyword>
<proteinExistence type="predicted"/>
<feature type="transmembrane region" description="Helical" evidence="1">
    <location>
        <begin position="183"/>
        <end position="205"/>
    </location>
</feature>
<keyword evidence="1" id="KW-0812">Transmembrane</keyword>
<accession>A0A646KED0</accession>
<evidence type="ECO:0000256" key="1">
    <source>
        <dbReference type="SAM" id="Phobius"/>
    </source>
</evidence>
<comment type="caution">
    <text evidence="2">The sequence shown here is derived from an EMBL/GenBank/DDBJ whole genome shotgun (WGS) entry which is preliminary data.</text>
</comment>